<accession>A0A8S3HDH8</accession>
<organism evidence="1 2">
    <name type="scientific">Rotaria magnacalcarata</name>
    <dbReference type="NCBI Taxonomy" id="392030"/>
    <lineage>
        <taxon>Eukaryota</taxon>
        <taxon>Metazoa</taxon>
        <taxon>Spiralia</taxon>
        <taxon>Gnathifera</taxon>
        <taxon>Rotifera</taxon>
        <taxon>Eurotatoria</taxon>
        <taxon>Bdelloidea</taxon>
        <taxon>Philodinida</taxon>
        <taxon>Philodinidae</taxon>
        <taxon>Rotaria</taxon>
    </lineage>
</organism>
<proteinExistence type="predicted"/>
<dbReference type="Proteomes" id="UP000676336">
    <property type="component" value="Unassembled WGS sequence"/>
</dbReference>
<dbReference type="PANTHER" id="PTHR31139">
    <property type="entry name" value="ECTOPIC P GRANULES PROTEIN 5 HOMOLOG"/>
    <property type="match status" value="1"/>
</dbReference>
<feature type="non-terminal residue" evidence="1">
    <location>
        <position position="1"/>
    </location>
</feature>
<dbReference type="GO" id="GO:0005737">
    <property type="term" value="C:cytoplasm"/>
    <property type="evidence" value="ECO:0007669"/>
    <property type="project" value="TreeGrafter"/>
</dbReference>
<protein>
    <submittedName>
        <fullName evidence="1">Uncharacterized protein</fullName>
    </submittedName>
</protein>
<reference evidence="1" key="1">
    <citation type="submission" date="2021-02" db="EMBL/GenBank/DDBJ databases">
        <authorList>
            <person name="Nowell W R."/>
        </authorList>
    </citation>
    <scope>NUCLEOTIDE SEQUENCE</scope>
</reference>
<comment type="caution">
    <text evidence="1">The sequence shown here is derived from an EMBL/GenBank/DDBJ whole genome shotgun (WGS) entry which is preliminary data.</text>
</comment>
<dbReference type="GO" id="GO:0097352">
    <property type="term" value="P:autophagosome maturation"/>
    <property type="evidence" value="ECO:0007669"/>
    <property type="project" value="TreeGrafter"/>
</dbReference>
<dbReference type="EMBL" id="CAJOBI010318265">
    <property type="protein sequence ID" value="CAF5180740.1"/>
    <property type="molecule type" value="Genomic_DNA"/>
</dbReference>
<name>A0A8S3HDH8_9BILA</name>
<evidence type="ECO:0000313" key="2">
    <source>
        <dbReference type="Proteomes" id="UP000676336"/>
    </source>
</evidence>
<dbReference type="AlphaFoldDB" id="A0A8S3HDH8"/>
<dbReference type="InterPro" id="IPR051436">
    <property type="entry name" value="Autophagy-related_EPG5"/>
</dbReference>
<sequence>MNTLKTLINTSDASMSLLKTASSYIIQQRSFDETANTKLLTAAILDLLIWLEDNPKFRRLVLLLWFKLLTALKDWNRDNSILFILDNILAHSFVHDVMNKEVTDHLFELAVSALNPRQNPQVTRSGFLSWIPLPSAVTSSQTYWSSLSIDSSLLSRYPIVSYYFLNAESSFEIDQNVLVELKAELELNPTGKVDQIWKKLIQQRHYPYIPLTSLSIYRWGTMA</sequence>
<dbReference type="PANTHER" id="PTHR31139:SF4">
    <property type="entry name" value="ECTOPIC P GRANULES PROTEIN 5 HOMOLOG"/>
    <property type="match status" value="1"/>
</dbReference>
<evidence type="ECO:0000313" key="1">
    <source>
        <dbReference type="EMBL" id="CAF5180740.1"/>
    </source>
</evidence>
<gene>
    <name evidence="1" type="ORF">SMN809_LOCUS68865</name>
</gene>